<proteinExistence type="predicted"/>
<evidence type="ECO:0000313" key="3">
    <source>
        <dbReference type="Proteomes" id="UP000068067"/>
    </source>
</evidence>
<evidence type="ECO:0000259" key="1">
    <source>
        <dbReference type="Pfam" id="PF16268"/>
    </source>
</evidence>
<dbReference type="STRING" id="931089.CDES_09370"/>
<dbReference type="EMBL" id="CP009220">
    <property type="protein sequence ID" value="ALC06265.1"/>
    <property type="molecule type" value="Genomic_DNA"/>
</dbReference>
<keyword evidence="3" id="KW-1185">Reference proteome</keyword>
<dbReference type="InterPro" id="IPR032576">
    <property type="entry name" value="DUF4921"/>
</dbReference>
<feature type="domain" description="DUF4921" evidence="1">
    <location>
        <begin position="89"/>
        <end position="512"/>
    </location>
</feature>
<organism evidence="2 3">
    <name type="scientific">Corynebacterium deserti GIMN1.010</name>
    <dbReference type="NCBI Taxonomy" id="931089"/>
    <lineage>
        <taxon>Bacteria</taxon>
        <taxon>Bacillati</taxon>
        <taxon>Actinomycetota</taxon>
        <taxon>Actinomycetes</taxon>
        <taxon>Mycobacteriales</taxon>
        <taxon>Corynebacteriaceae</taxon>
        <taxon>Corynebacterium</taxon>
    </lineage>
</organism>
<dbReference type="PANTHER" id="PTHR42763:SF2">
    <property type="entry name" value="ADP-GLUCOSE PHOSPHORYLASE"/>
    <property type="match status" value="1"/>
</dbReference>
<dbReference type="PANTHER" id="PTHR42763">
    <property type="entry name" value="ADP-GLUCOSE PHOSPHORYLASE"/>
    <property type="match status" value="1"/>
</dbReference>
<dbReference type="Pfam" id="PF16268">
    <property type="entry name" value="DUF4921"/>
    <property type="match status" value="1"/>
</dbReference>
<dbReference type="KEGG" id="cdx:CDES_09370"/>
<sequence>MLIAVGLAQLLFNVLIDHSGRIMNNQAVVDETFFYEQIRDNAKTSRQCDGICIWDQHIKLNLRHNTTVDNSLKVMNSSLHYSPTPIRTMADGTIKQIHPFTGTEVWTVPGRGNRPLSHPASTTVELTDNDHTAFCAFCSDNMLSTPPEKTRIVRTTNGTCEILPGALPHEVHDNIAEFRRVPNLFEIVSYDYWHKNFGFEMDSDTAMRMASYIALPEGREHVLAIIRTRLKAAGEDPTELTESELLEKAPSYFAGGHDVIIGRRHFIDGATNDSQLASSGTLTRAEHEAFIQLTVDGIRDLYEKNRYAPYVVAFQNWLKPAGASFDHLHKQLVAIDERGGLVKDELMQLRNNPNMYNELAVDYAGYHNLIIAENDFAVAFAGFGHRYPTIEIYSKSATPEPWLHTTTELRGMSDIIHACHAATGAQVPCNEEWVHKPVDVDMPMPWHVMIKWRVSTLAGFEGGSKIYLNTLSPQNVRDRMVKEMYRLRDEGHIATDLRIAMECSMERNSLKYNPLL</sequence>
<gene>
    <name evidence="2" type="ORF">CDES_09370</name>
</gene>
<dbReference type="SUPFAM" id="SSF54197">
    <property type="entry name" value="HIT-like"/>
    <property type="match status" value="1"/>
</dbReference>
<name>A0A0M4CGU2_9CORY</name>
<dbReference type="InterPro" id="IPR036265">
    <property type="entry name" value="HIT-like_sf"/>
</dbReference>
<protein>
    <recommendedName>
        <fullName evidence="1">DUF4921 domain-containing protein</fullName>
    </recommendedName>
</protein>
<accession>A0A0M4CGU2</accession>
<dbReference type="AlphaFoldDB" id="A0A0M4CGU2"/>
<dbReference type="PATRIC" id="fig|931089.4.peg.1892"/>
<dbReference type="Gene3D" id="3.30.428.10">
    <property type="entry name" value="HIT-like"/>
    <property type="match status" value="1"/>
</dbReference>
<evidence type="ECO:0000313" key="2">
    <source>
        <dbReference type="EMBL" id="ALC06265.1"/>
    </source>
</evidence>
<reference evidence="2 3" key="1">
    <citation type="submission" date="2014-08" db="EMBL/GenBank/DDBJ databases">
        <title>Complete genome sequence of Corynebacterium deserti GIMN1.010 (=DSM 45689), isolated from desert sand in western China.</title>
        <authorList>
            <person name="Ruckert C."/>
            <person name="Albersmeier A."/>
            <person name="Kalinowski J."/>
        </authorList>
    </citation>
    <scope>NUCLEOTIDE SEQUENCE [LARGE SCALE GENOMIC DNA]</scope>
    <source>
        <strain evidence="2 3">GIMN1.010</strain>
    </source>
</reference>
<dbReference type="Proteomes" id="UP000068067">
    <property type="component" value="Chromosome"/>
</dbReference>
<dbReference type="InterPro" id="IPR053177">
    <property type="entry name" value="ADP-glucose_phosphorylase"/>
</dbReference>